<dbReference type="GO" id="GO:0008820">
    <property type="term" value="F:cobinamide phosphate guanylyltransferase activity"/>
    <property type="evidence" value="ECO:0007669"/>
    <property type="project" value="UniProtKB-EC"/>
</dbReference>
<comment type="catalytic activity">
    <reaction evidence="3">
        <text>adenosylcob(III)inamide + GTP = adenosylcob(III)inamide phosphate + GDP + H(+)</text>
        <dbReference type="Rhea" id="RHEA:15765"/>
        <dbReference type="ChEBI" id="CHEBI:2480"/>
        <dbReference type="ChEBI" id="CHEBI:15378"/>
        <dbReference type="ChEBI" id="CHEBI:37565"/>
        <dbReference type="ChEBI" id="CHEBI:58189"/>
        <dbReference type="ChEBI" id="CHEBI:58502"/>
        <dbReference type="EC" id="2.7.1.156"/>
    </reaction>
</comment>
<evidence type="ECO:0000256" key="2">
    <source>
        <dbReference type="ARBA" id="ARBA00000711"/>
    </source>
</evidence>
<dbReference type="PIRSF" id="PIRSF006135">
    <property type="entry name" value="CobU"/>
    <property type="match status" value="1"/>
</dbReference>
<evidence type="ECO:0000256" key="6">
    <source>
        <dbReference type="ARBA" id="ARBA00005159"/>
    </source>
</evidence>
<keyword evidence="11 21" id="KW-0808">Transferase</keyword>
<evidence type="ECO:0000256" key="5">
    <source>
        <dbReference type="ARBA" id="ARBA00004692"/>
    </source>
</evidence>
<organism evidence="21 22">
    <name type="scientific">Caldanaerobacter subterraneus</name>
    <dbReference type="NCBI Taxonomy" id="911092"/>
    <lineage>
        <taxon>Bacteria</taxon>
        <taxon>Bacillati</taxon>
        <taxon>Bacillota</taxon>
        <taxon>Clostridia</taxon>
        <taxon>Thermoanaerobacterales</taxon>
        <taxon>Thermoanaerobacteraceae</taxon>
        <taxon>Caldanaerobacter</taxon>
    </lineage>
</organism>
<dbReference type="EMBL" id="DOLB01000077">
    <property type="protein sequence ID" value="HBT49082.1"/>
    <property type="molecule type" value="Genomic_DNA"/>
</dbReference>
<dbReference type="CDD" id="cd00544">
    <property type="entry name" value="CobU"/>
    <property type="match status" value="1"/>
</dbReference>
<dbReference type="GO" id="GO:0005525">
    <property type="term" value="F:GTP binding"/>
    <property type="evidence" value="ECO:0007669"/>
    <property type="project" value="UniProtKB-KW"/>
</dbReference>
<dbReference type="InterPro" id="IPR027417">
    <property type="entry name" value="P-loop_NTPase"/>
</dbReference>
<keyword evidence="15 19" id="KW-0342">GTP-binding</keyword>
<evidence type="ECO:0000256" key="9">
    <source>
        <dbReference type="ARBA" id="ARBA00012523"/>
    </source>
</evidence>
<feature type="binding site" evidence="19">
    <location>
        <begin position="54"/>
        <end position="57"/>
    </location>
    <ligand>
        <name>GTP</name>
        <dbReference type="ChEBI" id="CHEBI:37565"/>
    </ligand>
</feature>
<sequence>MWCDGVILVTGGARSGKSEFAEKLAYEKGEGDVLYIATSLPVDDEMRERIKRHRERRPASWETVEAYKDLDREILKREKKVVLIDCLTVMISNLLMEVDLTWENSTLEQIDEIEDRISQEVDKILIVSNGVEIIIVTNEVGMGLVPEYKLGRIFRDIAGRMNKKVAEASKEVYLMISGIPVKIKG</sequence>
<dbReference type="PANTHER" id="PTHR34848:SF1">
    <property type="entry name" value="BIFUNCTIONAL ADENOSYLCOBALAMIN BIOSYNTHESIS PROTEIN COBU"/>
    <property type="match status" value="1"/>
</dbReference>
<evidence type="ECO:0000256" key="4">
    <source>
        <dbReference type="ARBA" id="ARBA00003889"/>
    </source>
</evidence>
<evidence type="ECO:0000256" key="16">
    <source>
        <dbReference type="ARBA" id="ARBA00029570"/>
    </source>
</evidence>
<accession>A0A357VLE5</accession>
<feature type="binding site" evidence="19">
    <location>
        <position position="65"/>
    </location>
    <ligand>
        <name>GTP</name>
        <dbReference type="ChEBI" id="CHEBI:37565"/>
    </ligand>
</feature>
<protein>
    <recommendedName>
        <fullName evidence="16">Adenosylcobinamide kinase</fullName>
        <ecNumber evidence="8">2.7.1.156</ecNumber>
        <ecNumber evidence="9">2.7.7.62</ecNumber>
    </recommendedName>
    <alternativeName>
        <fullName evidence="17">Adenosylcobinamide-phosphate guanylyltransferase</fullName>
    </alternativeName>
</protein>
<evidence type="ECO:0000256" key="15">
    <source>
        <dbReference type="ARBA" id="ARBA00023134"/>
    </source>
</evidence>
<dbReference type="SUPFAM" id="SSF52540">
    <property type="entry name" value="P-loop containing nucleoside triphosphate hydrolases"/>
    <property type="match status" value="1"/>
</dbReference>
<evidence type="ECO:0000256" key="17">
    <source>
        <dbReference type="ARBA" id="ARBA00030571"/>
    </source>
</evidence>
<comment type="pathway">
    <text evidence="5">Cofactor biosynthesis; adenosylcobalamin biosynthesis; adenosylcobalamin from cob(II)yrinate a,c-diamide: step 6/7.</text>
</comment>
<proteinExistence type="inferred from homology"/>
<evidence type="ECO:0000313" key="21">
    <source>
        <dbReference type="EMBL" id="HBT49082.1"/>
    </source>
</evidence>
<feature type="binding site" evidence="19">
    <location>
        <position position="85"/>
    </location>
    <ligand>
        <name>GTP</name>
        <dbReference type="ChEBI" id="CHEBI:37565"/>
    </ligand>
</feature>
<evidence type="ECO:0000256" key="12">
    <source>
        <dbReference type="ARBA" id="ARBA00022741"/>
    </source>
</evidence>
<dbReference type="Gene3D" id="3.40.50.300">
    <property type="entry name" value="P-loop containing nucleotide triphosphate hydrolases"/>
    <property type="match status" value="1"/>
</dbReference>
<dbReference type="InterPro" id="IPR003593">
    <property type="entry name" value="AAA+_ATPase"/>
</dbReference>
<reference evidence="21 22" key="1">
    <citation type="journal article" date="2018" name="Nat. Biotechnol.">
        <title>A standardized bacterial taxonomy based on genome phylogeny substantially revises the tree of life.</title>
        <authorList>
            <person name="Parks D.H."/>
            <person name="Chuvochina M."/>
            <person name="Waite D.W."/>
            <person name="Rinke C."/>
            <person name="Skarshewski A."/>
            <person name="Chaumeil P.A."/>
            <person name="Hugenholtz P."/>
        </authorList>
    </citation>
    <scope>NUCLEOTIDE SEQUENCE [LARGE SCALE GENOMIC DNA]</scope>
    <source>
        <strain evidence="21">UBA12544</strain>
    </source>
</reference>
<comment type="caution">
    <text evidence="21">The sequence shown here is derived from an EMBL/GenBank/DDBJ whole genome shotgun (WGS) entry which is preliminary data.</text>
</comment>
<keyword evidence="13 21" id="KW-0418">Kinase</keyword>
<comment type="function">
    <text evidence="4">Catalyzes ATP-dependent phosphorylation of adenosylcobinamide and addition of GMP to adenosylcobinamide phosphate.</text>
</comment>
<comment type="catalytic activity">
    <reaction evidence="2">
        <text>adenosylcob(III)inamide phosphate + GTP + H(+) = adenosylcob(III)inamide-GDP + diphosphate</text>
        <dbReference type="Rhea" id="RHEA:22712"/>
        <dbReference type="ChEBI" id="CHEBI:15378"/>
        <dbReference type="ChEBI" id="CHEBI:33019"/>
        <dbReference type="ChEBI" id="CHEBI:37565"/>
        <dbReference type="ChEBI" id="CHEBI:58502"/>
        <dbReference type="ChEBI" id="CHEBI:60487"/>
        <dbReference type="EC" id="2.7.7.62"/>
    </reaction>
</comment>
<evidence type="ECO:0000259" key="20">
    <source>
        <dbReference type="SMART" id="SM00382"/>
    </source>
</evidence>
<dbReference type="Proteomes" id="UP000264445">
    <property type="component" value="Unassembled WGS sequence"/>
</dbReference>
<name>A0A357VLE5_9THEO</name>
<feature type="binding site" evidence="19">
    <location>
        <begin position="11"/>
        <end position="18"/>
    </location>
    <ligand>
        <name>GTP</name>
        <dbReference type="ChEBI" id="CHEBI:37565"/>
    </ligand>
</feature>
<dbReference type="GO" id="GO:0043752">
    <property type="term" value="F:adenosylcobinamide kinase activity"/>
    <property type="evidence" value="ECO:0007669"/>
    <property type="project" value="UniProtKB-EC"/>
</dbReference>
<evidence type="ECO:0000256" key="10">
    <source>
        <dbReference type="ARBA" id="ARBA00022573"/>
    </source>
</evidence>
<dbReference type="NCBIfam" id="NF004469">
    <property type="entry name" value="PRK05800.1"/>
    <property type="match status" value="1"/>
</dbReference>
<keyword evidence="10" id="KW-0169">Cobalamin biosynthesis</keyword>
<dbReference type="EC" id="2.7.1.156" evidence="8"/>
<dbReference type="Pfam" id="PF02283">
    <property type="entry name" value="CobU"/>
    <property type="match status" value="1"/>
</dbReference>
<evidence type="ECO:0000256" key="3">
    <source>
        <dbReference type="ARBA" id="ARBA00001522"/>
    </source>
</evidence>
<gene>
    <name evidence="21" type="ORF">DEA61_04435</name>
</gene>
<keyword evidence="21" id="KW-0548">Nucleotidyltransferase</keyword>
<evidence type="ECO:0000256" key="11">
    <source>
        <dbReference type="ARBA" id="ARBA00022679"/>
    </source>
</evidence>
<feature type="domain" description="AAA+ ATPase" evidence="20">
    <location>
        <begin position="3"/>
        <end position="160"/>
    </location>
</feature>
<dbReference type="AlphaFoldDB" id="A0A357VLE5"/>
<dbReference type="SMART" id="SM00382">
    <property type="entry name" value="AAA"/>
    <property type="match status" value="1"/>
</dbReference>
<keyword evidence="12 19" id="KW-0547">Nucleotide-binding</keyword>
<dbReference type="UniPathway" id="UPA00148">
    <property type="reaction ID" value="UER00236"/>
</dbReference>
<dbReference type="RefSeq" id="WP_278428940.1">
    <property type="nucleotide sequence ID" value="NZ_DOLB01000077.1"/>
</dbReference>
<evidence type="ECO:0000256" key="1">
    <source>
        <dbReference type="ARBA" id="ARBA00000312"/>
    </source>
</evidence>
<feature type="binding site" evidence="19">
    <location>
        <begin position="37"/>
        <end position="39"/>
    </location>
    <ligand>
        <name>GTP</name>
        <dbReference type="ChEBI" id="CHEBI:37565"/>
    </ligand>
</feature>
<keyword evidence="14" id="KW-0067">ATP-binding</keyword>
<comment type="catalytic activity">
    <reaction evidence="1">
        <text>adenosylcob(III)inamide + ATP = adenosylcob(III)inamide phosphate + ADP + H(+)</text>
        <dbReference type="Rhea" id="RHEA:15769"/>
        <dbReference type="ChEBI" id="CHEBI:2480"/>
        <dbReference type="ChEBI" id="CHEBI:15378"/>
        <dbReference type="ChEBI" id="CHEBI:30616"/>
        <dbReference type="ChEBI" id="CHEBI:58502"/>
        <dbReference type="ChEBI" id="CHEBI:456216"/>
        <dbReference type="EC" id="2.7.1.156"/>
    </reaction>
</comment>
<feature type="active site" description="GMP-histidine intermediate" evidence="18">
    <location>
        <position position="53"/>
    </location>
</feature>
<evidence type="ECO:0000313" key="22">
    <source>
        <dbReference type="Proteomes" id="UP000264445"/>
    </source>
</evidence>
<evidence type="ECO:0000256" key="7">
    <source>
        <dbReference type="ARBA" id="ARBA00007490"/>
    </source>
</evidence>
<dbReference type="GO" id="GO:0009236">
    <property type="term" value="P:cobalamin biosynthetic process"/>
    <property type="evidence" value="ECO:0007669"/>
    <property type="project" value="UniProtKB-UniPathway"/>
</dbReference>
<dbReference type="PANTHER" id="PTHR34848">
    <property type="match status" value="1"/>
</dbReference>
<dbReference type="GO" id="GO:0005524">
    <property type="term" value="F:ATP binding"/>
    <property type="evidence" value="ECO:0007669"/>
    <property type="project" value="UniProtKB-KW"/>
</dbReference>
<evidence type="ECO:0000256" key="8">
    <source>
        <dbReference type="ARBA" id="ARBA00012016"/>
    </source>
</evidence>
<comment type="pathway">
    <text evidence="6">Cofactor biosynthesis; adenosylcobalamin biosynthesis; adenosylcobalamin from cob(II)yrinate a,c-diamide: step 5/7.</text>
</comment>
<evidence type="ECO:0000256" key="14">
    <source>
        <dbReference type="ARBA" id="ARBA00022840"/>
    </source>
</evidence>
<evidence type="ECO:0000256" key="13">
    <source>
        <dbReference type="ARBA" id="ARBA00022777"/>
    </source>
</evidence>
<evidence type="ECO:0000256" key="18">
    <source>
        <dbReference type="PIRSR" id="PIRSR006135-1"/>
    </source>
</evidence>
<dbReference type="InterPro" id="IPR003203">
    <property type="entry name" value="CobU/CobP"/>
</dbReference>
<dbReference type="EC" id="2.7.7.62" evidence="9"/>
<evidence type="ECO:0000256" key="19">
    <source>
        <dbReference type="PIRSR" id="PIRSR006135-2"/>
    </source>
</evidence>
<comment type="similarity">
    <text evidence="7">Belongs to the CobU/CobP family.</text>
</comment>